<name>A0A1M6EFY0_9FIRM</name>
<keyword evidence="1" id="KW-0472">Membrane</keyword>
<reference evidence="2 3" key="1">
    <citation type="submission" date="2016-11" db="EMBL/GenBank/DDBJ databases">
        <authorList>
            <person name="Varghese N."/>
            <person name="Submissions S."/>
        </authorList>
    </citation>
    <scope>NUCLEOTIDE SEQUENCE [LARGE SCALE GENOMIC DNA]</scope>
    <source>
        <strain evidence="2 3">DSM 15287</strain>
    </source>
</reference>
<dbReference type="AlphaFoldDB" id="A0A1M6EFY0"/>
<gene>
    <name evidence="2" type="ORF">SAMN02745170_01181</name>
</gene>
<evidence type="ECO:0000313" key="3">
    <source>
        <dbReference type="Proteomes" id="UP000322917"/>
    </source>
</evidence>
<keyword evidence="1" id="KW-0812">Transmembrane</keyword>
<organism evidence="2 3">
    <name type="scientific">Propionispora hippei DSM 15287</name>
    <dbReference type="NCBI Taxonomy" id="1123003"/>
    <lineage>
        <taxon>Bacteria</taxon>
        <taxon>Bacillati</taxon>
        <taxon>Bacillota</taxon>
        <taxon>Negativicutes</taxon>
        <taxon>Selenomonadales</taxon>
        <taxon>Sporomusaceae</taxon>
        <taxon>Propionispora</taxon>
    </lineage>
</organism>
<proteinExistence type="predicted"/>
<evidence type="ECO:0000256" key="1">
    <source>
        <dbReference type="SAM" id="Phobius"/>
    </source>
</evidence>
<keyword evidence="1" id="KW-1133">Transmembrane helix</keyword>
<dbReference type="EMBL" id="FQZD01000008">
    <property type="protein sequence ID" value="SHI84374.1"/>
    <property type="molecule type" value="Genomic_DNA"/>
</dbReference>
<sequence>MSDKLINSLFLLLAIGYMVMCFLQWSIISEPGGMFDLPAS</sequence>
<protein>
    <submittedName>
        <fullName evidence="2">Uncharacterized protein</fullName>
    </submittedName>
</protein>
<keyword evidence="3" id="KW-1185">Reference proteome</keyword>
<dbReference type="Proteomes" id="UP000322917">
    <property type="component" value="Unassembled WGS sequence"/>
</dbReference>
<feature type="transmembrane region" description="Helical" evidence="1">
    <location>
        <begin position="9"/>
        <end position="28"/>
    </location>
</feature>
<accession>A0A1M6EFY0</accession>
<evidence type="ECO:0000313" key="2">
    <source>
        <dbReference type="EMBL" id="SHI84374.1"/>
    </source>
</evidence>